<evidence type="ECO:0000313" key="2">
    <source>
        <dbReference type="EMBL" id="MCC9063608.1"/>
    </source>
</evidence>
<dbReference type="EMBL" id="JAJJMM010000001">
    <property type="protein sequence ID" value="MCC9063608.1"/>
    <property type="molecule type" value="Genomic_DNA"/>
</dbReference>
<sequence>MIQYIITRILCFIMWVLFAIVALPVGVAVLLTKWFPVFTQDGGFWWWSVFAIFTIVAYIVLWKPLLWIIGIFQLLGGAGQ</sequence>
<keyword evidence="1" id="KW-1133">Transmembrane helix</keyword>
<comment type="caution">
    <text evidence="2">The sequence shown here is derived from an EMBL/GenBank/DDBJ whole genome shotgun (WGS) entry which is preliminary data.</text>
</comment>
<feature type="transmembrane region" description="Helical" evidence="1">
    <location>
        <begin position="44"/>
        <end position="62"/>
    </location>
</feature>
<protein>
    <submittedName>
        <fullName evidence="2">Uncharacterized protein</fullName>
    </submittedName>
</protein>
<evidence type="ECO:0000313" key="3">
    <source>
        <dbReference type="Proteomes" id="UP001430679"/>
    </source>
</evidence>
<dbReference type="RefSeq" id="WP_230035932.1">
    <property type="nucleotide sequence ID" value="NZ_JAJJMM010000001.1"/>
</dbReference>
<dbReference type="Proteomes" id="UP001430679">
    <property type="component" value="Unassembled WGS sequence"/>
</dbReference>
<feature type="transmembrane region" description="Helical" evidence="1">
    <location>
        <begin position="12"/>
        <end position="32"/>
    </location>
</feature>
<evidence type="ECO:0000256" key="1">
    <source>
        <dbReference type="SAM" id="Phobius"/>
    </source>
</evidence>
<proteinExistence type="predicted"/>
<keyword evidence="1" id="KW-0812">Transmembrane</keyword>
<keyword evidence="1" id="KW-0472">Membrane</keyword>
<gene>
    <name evidence="2" type="ORF">LNP81_11475</name>
</gene>
<accession>A0ABS8MDW0</accession>
<organism evidence="2 3">
    <name type="scientific">Flavobacterium piscisymbiosum</name>
    <dbReference type="NCBI Taxonomy" id="2893753"/>
    <lineage>
        <taxon>Bacteria</taxon>
        <taxon>Pseudomonadati</taxon>
        <taxon>Bacteroidota</taxon>
        <taxon>Flavobacteriia</taxon>
        <taxon>Flavobacteriales</taxon>
        <taxon>Flavobacteriaceae</taxon>
        <taxon>Flavobacterium</taxon>
    </lineage>
</organism>
<reference evidence="2" key="1">
    <citation type="submission" date="2021-11" db="EMBL/GenBank/DDBJ databases">
        <title>Description of novel Flavobacterium species.</title>
        <authorList>
            <person name="Saticioglu I.B."/>
            <person name="Ay H."/>
            <person name="Altun S."/>
            <person name="Duman M."/>
        </authorList>
    </citation>
    <scope>NUCLEOTIDE SEQUENCE</scope>
    <source>
        <strain evidence="2">F-30</strain>
    </source>
</reference>
<keyword evidence="3" id="KW-1185">Reference proteome</keyword>
<name>A0ABS8MDW0_9FLAO</name>